<dbReference type="EMBL" id="QRYW01000059">
    <property type="protein sequence ID" value="RGV18339.1"/>
    <property type="molecule type" value="Genomic_DNA"/>
</dbReference>
<dbReference type="OMA" id="FICIDSD"/>
<evidence type="ECO:0000259" key="1">
    <source>
        <dbReference type="Pfam" id="PF14491"/>
    </source>
</evidence>
<accession>A0A1Y3YG07</accession>
<dbReference type="Proteomes" id="UP001199750">
    <property type="component" value="Unassembled WGS sequence"/>
</dbReference>
<evidence type="ECO:0000313" key="4">
    <source>
        <dbReference type="EMBL" id="RGU55940.1"/>
    </source>
</evidence>
<name>A0A1Y3YG07_9BACT</name>
<proteinExistence type="predicted"/>
<comment type="caution">
    <text evidence="5">The sequence shown here is derived from an EMBL/GenBank/DDBJ whole genome shotgun (WGS) entry which is preliminary data.</text>
</comment>
<reference evidence="3" key="3">
    <citation type="submission" date="2023-01" db="EMBL/GenBank/DDBJ databases">
        <title>Human gut microbiome strain richness.</title>
        <authorList>
            <person name="Chen-Liaw A."/>
        </authorList>
    </citation>
    <scope>NUCLEOTIDE SEQUENCE</scope>
    <source>
        <strain evidence="3">RTP21484st1_B7_RTP21484_190118</strain>
    </source>
</reference>
<feature type="domain" description="DUF4435" evidence="1">
    <location>
        <begin position="35"/>
        <end position="272"/>
    </location>
</feature>
<dbReference type="EMBL" id="JAQMRD010000003">
    <property type="protein sequence ID" value="MDB9221974.1"/>
    <property type="molecule type" value="Genomic_DNA"/>
</dbReference>
<protein>
    <submittedName>
        <fullName evidence="5">DUF4435 domain-containing protein</fullName>
    </submittedName>
</protein>
<reference evidence="2" key="2">
    <citation type="submission" date="2022-01" db="EMBL/GenBank/DDBJ databases">
        <title>Collection of gut derived symbiotic bacterial strains cultured from healthy donors.</title>
        <authorList>
            <person name="Lin H."/>
            <person name="Kohout C."/>
            <person name="Waligurski E."/>
            <person name="Pamer E.G."/>
        </authorList>
    </citation>
    <scope>NUCLEOTIDE SEQUENCE</scope>
    <source>
        <strain evidence="2">DFI.1.149</strain>
    </source>
</reference>
<organism evidence="5 7">
    <name type="scientific">Odoribacter splanchnicus</name>
    <dbReference type="NCBI Taxonomy" id="28118"/>
    <lineage>
        <taxon>Bacteria</taxon>
        <taxon>Pseudomonadati</taxon>
        <taxon>Bacteroidota</taxon>
        <taxon>Bacteroidia</taxon>
        <taxon>Bacteroidales</taxon>
        <taxon>Odoribacteraceae</taxon>
        <taxon>Odoribacter</taxon>
    </lineage>
</organism>
<gene>
    <name evidence="5" type="ORF">DWW24_19950</name>
    <name evidence="4" type="ORF">DWW57_10550</name>
    <name evidence="6" type="ORF">DXA53_00250</name>
    <name evidence="2" type="ORF">L0P03_00255</name>
    <name evidence="3" type="ORF">PN645_03015</name>
</gene>
<evidence type="ECO:0000313" key="3">
    <source>
        <dbReference type="EMBL" id="MDB9221974.1"/>
    </source>
</evidence>
<evidence type="ECO:0000313" key="8">
    <source>
        <dbReference type="Proteomes" id="UP000284243"/>
    </source>
</evidence>
<dbReference type="RefSeq" id="WP_013613012.1">
    <property type="nucleotide sequence ID" value="NZ_CABJFF010000010.1"/>
</dbReference>
<reference evidence="7 8" key="1">
    <citation type="submission" date="2018-08" db="EMBL/GenBank/DDBJ databases">
        <title>A genome reference for cultivated species of the human gut microbiota.</title>
        <authorList>
            <person name="Zou Y."/>
            <person name="Xue W."/>
            <person name="Luo G."/>
        </authorList>
    </citation>
    <scope>NUCLEOTIDE SEQUENCE [LARGE SCALE GENOMIC DNA]</scope>
    <source>
        <strain evidence="5 7">AF14-6AC</strain>
        <strain evidence="4 8">AF16-14</strain>
        <strain evidence="6 9">OF03-11</strain>
    </source>
</reference>
<dbReference type="Proteomes" id="UP000284243">
    <property type="component" value="Unassembled WGS sequence"/>
</dbReference>
<dbReference type="EMBL" id="JAKNDN010000001">
    <property type="protein sequence ID" value="MCG4958290.1"/>
    <property type="molecule type" value="Genomic_DNA"/>
</dbReference>
<dbReference type="AlphaFoldDB" id="A0A1Y3YG07"/>
<evidence type="ECO:0000313" key="9">
    <source>
        <dbReference type="Proteomes" id="UP000284434"/>
    </source>
</evidence>
<evidence type="ECO:0000313" key="5">
    <source>
        <dbReference type="EMBL" id="RGV18339.1"/>
    </source>
</evidence>
<dbReference type="Proteomes" id="UP001212263">
    <property type="component" value="Unassembled WGS sequence"/>
</dbReference>
<sequence>MFGARAENPSRASHFANAARRFALDAKMFRCRAAVHVENKDDIAFWGAVLKHFRPDDKFHFISGSRNEYGRETCGVTQCLKYFDFLSPDFFICIDSDYRYLLRERKIDVKHFVLQTYTYSFENHHCFADGLDDVCSRVTHLKNTVFDFRRFLSDFSAILYDLFIWHLYFQNADPVLFSQFEFDAYISLSNSKAFPLVYDNGARALDELRMRVERKINYLGRKYPHADLAIVREKYRELGLKPDNVYFFIRGHNLYDLISIVCKEVCKAMLRTAKKNKVVTHDMVSELYRRRNNLDYELRQNIKYGAYFPIRKLEQDIREFLGEN</sequence>
<dbReference type="Proteomes" id="UP000284434">
    <property type="component" value="Unassembled WGS sequence"/>
</dbReference>
<evidence type="ECO:0000313" key="6">
    <source>
        <dbReference type="EMBL" id="RGY09768.1"/>
    </source>
</evidence>
<evidence type="ECO:0000313" key="2">
    <source>
        <dbReference type="EMBL" id="MCG4958290.1"/>
    </source>
</evidence>
<dbReference type="EMBL" id="QSCO01000001">
    <property type="protein sequence ID" value="RGY09768.1"/>
    <property type="molecule type" value="Genomic_DNA"/>
</dbReference>
<dbReference type="GeneID" id="61276066"/>
<dbReference type="InterPro" id="IPR029492">
    <property type="entry name" value="DUF4435"/>
</dbReference>
<evidence type="ECO:0000313" key="7">
    <source>
        <dbReference type="Proteomes" id="UP000283426"/>
    </source>
</evidence>
<dbReference type="EMBL" id="QRYC01000013">
    <property type="protein sequence ID" value="RGU55940.1"/>
    <property type="molecule type" value="Genomic_DNA"/>
</dbReference>
<dbReference type="Pfam" id="PF14491">
    <property type="entry name" value="DUF4435"/>
    <property type="match status" value="1"/>
</dbReference>
<dbReference type="Proteomes" id="UP000283426">
    <property type="component" value="Unassembled WGS sequence"/>
</dbReference>